<reference evidence="13" key="2">
    <citation type="submission" date="2021-05" db="EMBL/GenBank/DDBJ databases">
        <title>Protein family content uncovers lineage relationships and bacterial pathway maintenance mechanisms in DPANN archaea.</title>
        <authorList>
            <person name="Castelle C.J."/>
            <person name="Meheust R."/>
            <person name="Jaffe A.L."/>
            <person name="Seitz K."/>
            <person name="Gong X."/>
            <person name="Baker B.J."/>
            <person name="Banfield J.F."/>
        </authorList>
    </citation>
    <scope>NUCLEOTIDE SEQUENCE</scope>
    <source>
        <strain evidence="13">RIFCSPLOWO2_01_FULL_AR10_48_17</strain>
    </source>
</reference>
<dbReference type="PRINTS" id="PR00379">
    <property type="entry name" value="INTEIN"/>
</dbReference>
<evidence type="ECO:0000259" key="12">
    <source>
        <dbReference type="PROSITE" id="PS50819"/>
    </source>
</evidence>
<dbReference type="Pfam" id="PF14890">
    <property type="entry name" value="Intein_splicing"/>
    <property type="match status" value="1"/>
</dbReference>
<dbReference type="SUPFAM" id="SSF51294">
    <property type="entry name" value="Hedgehog/intein (Hint) domain"/>
    <property type="match status" value="1"/>
</dbReference>
<evidence type="ECO:0000313" key="14">
    <source>
        <dbReference type="Proteomes" id="UP000675968"/>
    </source>
</evidence>
<evidence type="ECO:0000256" key="9">
    <source>
        <dbReference type="ARBA" id="ARBA00022886"/>
    </source>
</evidence>
<keyword evidence="3" id="KW-0235">DNA replication</keyword>
<dbReference type="InterPro" id="IPR003593">
    <property type="entry name" value="AAA+_ATPase"/>
</dbReference>
<evidence type="ECO:0000256" key="10">
    <source>
        <dbReference type="ARBA" id="ARBA00023000"/>
    </source>
</evidence>
<dbReference type="InterPro" id="IPR036844">
    <property type="entry name" value="Hint_dom_sf"/>
</dbReference>
<evidence type="ECO:0000256" key="2">
    <source>
        <dbReference type="ARBA" id="ARBA00014164"/>
    </source>
</evidence>
<evidence type="ECO:0000256" key="5">
    <source>
        <dbReference type="ARBA" id="ARBA00022741"/>
    </source>
</evidence>
<dbReference type="PANTHER" id="PTHR11669:SF20">
    <property type="entry name" value="REPLICATION FACTOR C SUBUNIT 4"/>
    <property type="match status" value="1"/>
</dbReference>
<evidence type="ECO:0000256" key="6">
    <source>
        <dbReference type="ARBA" id="ARBA00022759"/>
    </source>
</evidence>
<evidence type="ECO:0000256" key="3">
    <source>
        <dbReference type="ARBA" id="ARBA00022705"/>
    </source>
</evidence>
<dbReference type="Gene3D" id="3.40.50.300">
    <property type="entry name" value="P-loop containing nucleotide triphosphate hydrolases"/>
    <property type="match status" value="1"/>
</dbReference>
<protein>
    <recommendedName>
        <fullName evidence="2">Replication factor C small subunit</fullName>
    </recommendedName>
    <alternativeName>
        <fullName evidence="11">Clamp loader small subunit</fullName>
    </alternativeName>
</protein>
<dbReference type="AlphaFoldDB" id="A0A8T4L3X6"/>
<evidence type="ECO:0000256" key="1">
    <source>
        <dbReference type="ARBA" id="ARBA00009668"/>
    </source>
</evidence>
<keyword evidence="8" id="KW-0067">ATP-binding</keyword>
<dbReference type="Proteomes" id="UP000675968">
    <property type="component" value="Unassembled WGS sequence"/>
</dbReference>
<dbReference type="CDD" id="cd00009">
    <property type="entry name" value="AAA"/>
    <property type="match status" value="1"/>
</dbReference>
<accession>A0A8T4L3X6</accession>
<comment type="caution">
    <text evidence="13">The sequence shown here is derived from an EMBL/GenBank/DDBJ whole genome shotgun (WGS) entry which is preliminary data.</text>
</comment>
<dbReference type="SMART" id="SM00305">
    <property type="entry name" value="HintC"/>
    <property type="match status" value="1"/>
</dbReference>
<dbReference type="InterPro" id="IPR003959">
    <property type="entry name" value="ATPase_AAA_core"/>
</dbReference>
<dbReference type="CDD" id="cd00081">
    <property type="entry name" value="Hint"/>
    <property type="match status" value="1"/>
</dbReference>
<dbReference type="Pfam" id="PF21960">
    <property type="entry name" value="RCF1-5-like_lid"/>
    <property type="match status" value="1"/>
</dbReference>
<dbReference type="GO" id="GO:0005524">
    <property type="term" value="F:ATP binding"/>
    <property type="evidence" value="ECO:0007669"/>
    <property type="project" value="UniProtKB-KW"/>
</dbReference>
<dbReference type="Gene3D" id="1.10.8.60">
    <property type="match status" value="1"/>
</dbReference>
<dbReference type="NCBIfam" id="TIGR01445">
    <property type="entry name" value="intein_Nterm"/>
    <property type="match status" value="1"/>
</dbReference>
<reference evidence="13" key="1">
    <citation type="submission" date="2021-03" db="EMBL/GenBank/DDBJ databases">
        <authorList>
            <person name="Jaffe A."/>
        </authorList>
    </citation>
    <scope>NUCLEOTIDE SEQUENCE</scope>
    <source>
        <strain evidence="13">RIFCSPLOWO2_01_FULL_AR10_48_17</strain>
    </source>
</reference>
<sequence>MSEKENTIGELPWIEKYRPHTLTDVIGQEEITKRLSAYAKAKNMPHLLFSGPAGVGKTSSSVALAKELFGPSYERNFLELNASDSRGIDVVRGTIKDFARTLAFDSNFKIIFLDESDALTADAQQALRRTMEKFTKTCRFILSCVTPDTKITLPNETEITIGEFVEKFEQKKQFEILNIDEAQRIEKNDSVICTIEQNPQTTGKRVFELETNTGRTLKLTEDHLLLTESGWKQAGQISMGEKIVVFPSLEGTAIPDDSRHLIDKTAFGEFIKKTELENNYKPLTEAKTFRELCTQDKHRIIESIKKLACIVRNGAGLTPTENRLFQHILKCPNSSRLELQTRMQLSRIRTGELLHAIEKKGFLVRSRKGKMAHFAANGMPFALRNYRDIQNQIQQEFKIRISYAGIKKITKNKEHHPQGLHEKTIRELEKKEMFSITRDSPKAAAIIRLLGFIFGDGHITKSRQRIIFTGNIETLKEVKKDLELLGFDSSQIQHKLINNTIGNRKFTGTTTCFYVDSRALEKTLEFLGAPRGDKIITAYELPKTVQTGNRLQKREFLRALFGCEGYSPKIDQKNFEAIPMRMHKATELHDNMLRFFTDLQNLLKEFDVDSTVSVEQLDYTRKDGKKPECFCLSPLPNNQNLFRFFSRIGYAYETTKMNKARLASEYLRHKQHVLNQQKQKAQQIITALGSGKTTGELAREFGCTPDFVASQAKKKPVHLPRKGFPSFIDWKEKNQYENGLVFNEVIRLQQVCAPKVIDLTCLSNHNFIANGIISHNCNYSSRIIEPIQSRCVVFRFRPLTPKDIDNALYPIAKKEGIELNEKTLKAINYVSQGDLRKAINVLQAAGASGKKLTEENVYAVSSRARPEELQQMIRLALDAKFMDAREKLDQLLFEHGMSGEDVITQMYREIMDMEEKEIPSHTKIELVDIIGEYNFRLVEGANERLQLEALLAQFGKFKHAHEKD</sequence>
<dbReference type="GO" id="GO:0016887">
    <property type="term" value="F:ATP hydrolysis activity"/>
    <property type="evidence" value="ECO:0007669"/>
    <property type="project" value="InterPro"/>
</dbReference>
<dbReference type="Gene3D" id="1.20.272.10">
    <property type="match status" value="1"/>
</dbReference>
<dbReference type="SUPFAM" id="SSF48019">
    <property type="entry name" value="post-AAA+ oligomerization domain-like"/>
    <property type="match status" value="1"/>
</dbReference>
<dbReference type="GO" id="GO:0003689">
    <property type="term" value="F:DNA clamp loader activity"/>
    <property type="evidence" value="ECO:0007669"/>
    <property type="project" value="TreeGrafter"/>
</dbReference>
<dbReference type="InterPro" id="IPR013748">
    <property type="entry name" value="Rep_factorC_C"/>
</dbReference>
<keyword evidence="6" id="KW-0255">Endonuclease</keyword>
<evidence type="ECO:0000313" key="13">
    <source>
        <dbReference type="EMBL" id="MBS3061184.1"/>
    </source>
</evidence>
<keyword evidence="4" id="KW-0540">Nuclease</keyword>
<evidence type="ECO:0000256" key="11">
    <source>
        <dbReference type="ARBA" id="ARBA00031749"/>
    </source>
</evidence>
<comment type="similarity">
    <text evidence="1">Belongs to the activator 1 small subunits family. RfcS subfamily.</text>
</comment>
<dbReference type="GO" id="GO:0006261">
    <property type="term" value="P:DNA-templated DNA replication"/>
    <property type="evidence" value="ECO:0007669"/>
    <property type="project" value="TreeGrafter"/>
</dbReference>
<dbReference type="InterPro" id="IPR008921">
    <property type="entry name" value="DNA_pol3_clamp-load_cplx_C"/>
</dbReference>
<keyword evidence="10" id="KW-0651">Protein splicing</keyword>
<dbReference type="PROSITE" id="PS50818">
    <property type="entry name" value="INTEIN_C_TER"/>
    <property type="match status" value="1"/>
</dbReference>
<dbReference type="Gene3D" id="3.10.28.10">
    <property type="entry name" value="Homing endonucleases"/>
    <property type="match status" value="1"/>
</dbReference>
<dbReference type="SMART" id="SM00382">
    <property type="entry name" value="AAA"/>
    <property type="match status" value="1"/>
</dbReference>
<keyword evidence="6" id="KW-0378">Hydrolase</keyword>
<dbReference type="GO" id="GO:0005663">
    <property type="term" value="C:DNA replication factor C complex"/>
    <property type="evidence" value="ECO:0007669"/>
    <property type="project" value="TreeGrafter"/>
</dbReference>
<dbReference type="Pfam" id="PF00004">
    <property type="entry name" value="AAA"/>
    <property type="match status" value="1"/>
</dbReference>
<feature type="domain" description="DOD-type homing endonuclease" evidence="12">
    <location>
        <begin position="449"/>
        <end position="608"/>
    </location>
</feature>
<dbReference type="InterPro" id="IPR027417">
    <property type="entry name" value="P-loop_NTPase"/>
</dbReference>
<dbReference type="FunFam" id="1.20.272.10:FF:000029">
    <property type="entry name" value="Replication factor C small subunit"/>
    <property type="match status" value="1"/>
</dbReference>
<dbReference type="GO" id="GO:0004519">
    <property type="term" value="F:endonuclease activity"/>
    <property type="evidence" value="ECO:0007669"/>
    <property type="project" value="UniProtKB-KW"/>
</dbReference>
<dbReference type="InterPro" id="IPR030934">
    <property type="entry name" value="Intein_C"/>
</dbReference>
<keyword evidence="7" id="KW-0068">Autocatalytic cleavage</keyword>
<dbReference type="InterPro" id="IPR006142">
    <property type="entry name" value="INTEIN"/>
</dbReference>
<dbReference type="PROSITE" id="PS50817">
    <property type="entry name" value="INTEIN_N_TER"/>
    <property type="match status" value="1"/>
</dbReference>
<dbReference type="GO" id="GO:0003677">
    <property type="term" value="F:DNA binding"/>
    <property type="evidence" value="ECO:0007669"/>
    <property type="project" value="InterPro"/>
</dbReference>
<dbReference type="EMBL" id="JAGVWC010000008">
    <property type="protein sequence ID" value="MBS3061184.1"/>
    <property type="molecule type" value="Genomic_DNA"/>
</dbReference>
<dbReference type="InterPro" id="IPR027434">
    <property type="entry name" value="Homing_endonucl"/>
</dbReference>
<organism evidence="13 14">
    <name type="scientific">Candidatus Iainarchaeum sp</name>
    <dbReference type="NCBI Taxonomy" id="3101447"/>
    <lineage>
        <taxon>Archaea</taxon>
        <taxon>Candidatus Iainarchaeota</taxon>
        <taxon>Candidatus Iainarchaeia</taxon>
        <taxon>Candidatus Iainarchaeales</taxon>
        <taxon>Candidatus Iainarchaeaceae</taxon>
        <taxon>Candidatus Iainarchaeum</taxon>
    </lineage>
</organism>
<dbReference type="Gene3D" id="2.170.16.10">
    <property type="entry name" value="Hedgehog/Intein (Hint) domain"/>
    <property type="match status" value="2"/>
</dbReference>
<dbReference type="PROSITE" id="PS50819">
    <property type="entry name" value="INTEIN_ENDONUCLEASE"/>
    <property type="match status" value="1"/>
</dbReference>
<evidence type="ECO:0000256" key="7">
    <source>
        <dbReference type="ARBA" id="ARBA00022813"/>
    </source>
</evidence>
<dbReference type="InterPro" id="IPR047854">
    <property type="entry name" value="RFC_lid"/>
</dbReference>
<dbReference type="InterPro" id="IPR004042">
    <property type="entry name" value="Intein_endonuc_central"/>
</dbReference>
<dbReference type="CDD" id="cd18140">
    <property type="entry name" value="HLD_clamp_RFC"/>
    <property type="match status" value="1"/>
</dbReference>
<dbReference type="GO" id="GO:0006281">
    <property type="term" value="P:DNA repair"/>
    <property type="evidence" value="ECO:0007669"/>
    <property type="project" value="TreeGrafter"/>
</dbReference>
<dbReference type="GO" id="GO:0016539">
    <property type="term" value="P:intein-mediated protein splicing"/>
    <property type="evidence" value="ECO:0007669"/>
    <property type="project" value="InterPro"/>
</dbReference>
<proteinExistence type="inferred from homology"/>
<dbReference type="GO" id="GO:0006314">
    <property type="term" value="P:intron homing"/>
    <property type="evidence" value="ECO:0007669"/>
    <property type="project" value="UniProtKB-KW"/>
</dbReference>
<dbReference type="InterPro" id="IPR006141">
    <property type="entry name" value="Intein_N"/>
</dbReference>
<keyword evidence="5" id="KW-0547">Nucleotide-binding</keyword>
<dbReference type="InterPro" id="IPR003587">
    <property type="entry name" value="Hint_dom_N"/>
</dbReference>
<dbReference type="InterPro" id="IPR050238">
    <property type="entry name" value="DNA_Rep/Repair_Clamp_Loader"/>
</dbReference>
<keyword evidence="9" id="KW-0404">Intron homing</keyword>
<dbReference type="InterPro" id="IPR003586">
    <property type="entry name" value="Hint_dom_C"/>
</dbReference>
<dbReference type="SMART" id="SM00306">
    <property type="entry name" value="HintN"/>
    <property type="match status" value="1"/>
</dbReference>
<dbReference type="Pfam" id="PF08542">
    <property type="entry name" value="Rep_fac_C"/>
    <property type="match status" value="1"/>
</dbReference>
<evidence type="ECO:0000256" key="4">
    <source>
        <dbReference type="ARBA" id="ARBA00022722"/>
    </source>
</evidence>
<evidence type="ECO:0000256" key="8">
    <source>
        <dbReference type="ARBA" id="ARBA00022840"/>
    </source>
</evidence>
<dbReference type="PANTHER" id="PTHR11669">
    <property type="entry name" value="REPLICATION FACTOR C / DNA POLYMERASE III GAMMA-TAU SUBUNIT"/>
    <property type="match status" value="1"/>
</dbReference>
<gene>
    <name evidence="13" type="ORF">J4215_01215</name>
</gene>
<name>A0A8T4L3X6_9ARCH</name>
<dbReference type="NCBIfam" id="TIGR01443">
    <property type="entry name" value="intein_Cterm"/>
    <property type="match status" value="1"/>
</dbReference>
<dbReference type="SUPFAM" id="SSF52540">
    <property type="entry name" value="P-loop containing nucleoside triphosphate hydrolases"/>
    <property type="match status" value="2"/>
</dbReference>